<dbReference type="Proteomes" id="UP001522816">
    <property type="component" value="Unassembled WGS sequence"/>
</dbReference>
<organism evidence="1 2">
    <name type="scientific">Apilactobacillus nanyangensis</name>
    <dbReference type="NCBI Taxonomy" id="2799579"/>
    <lineage>
        <taxon>Bacteria</taxon>
        <taxon>Bacillati</taxon>
        <taxon>Bacillota</taxon>
        <taxon>Bacilli</taxon>
        <taxon>Lactobacillales</taxon>
        <taxon>Lactobacillaceae</taxon>
        <taxon>Apilactobacillus</taxon>
    </lineage>
</organism>
<dbReference type="Gene3D" id="1.10.1740.10">
    <property type="match status" value="1"/>
</dbReference>
<dbReference type="SUPFAM" id="SSF88946">
    <property type="entry name" value="Sigma2 domain of RNA polymerase sigma factors"/>
    <property type="match status" value="1"/>
</dbReference>
<dbReference type="SUPFAM" id="SSF88659">
    <property type="entry name" value="Sigma3 and sigma4 domains of RNA polymerase sigma factors"/>
    <property type="match status" value="1"/>
</dbReference>
<comment type="caution">
    <text evidence="1">The sequence shown here is derived from an EMBL/GenBank/DDBJ whole genome shotgun (WGS) entry which is preliminary data.</text>
</comment>
<gene>
    <name evidence="1" type="ORF">LNP10_02790</name>
</gene>
<accession>A0ABT0HYD4</accession>
<dbReference type="InterPro" id="IPR013325">
    <property type="entry name" value="RNA_pol_sigma_r2"/>
</dbReference>
<evidence type="ECO:0000313" key="1">
    <source>
        <dbReference type="EMBL" id="MCK8611427.1"/>
    </source>
</evidence>
<name>A0ABT0HYD4_9LACO</name>
<dbReference type="EMBL" id="JAJIAR010000004">
    <property type="protein sequence ID" value="MCK8611427.1"/>
    <property type="molecule type" value="Genomic_DNA"/>
</dbReference>
<proteinExistence type="predicted"/>
<keyword evidence="2" id="KW-1185">Reference proteome</keyword>
<evidence type="ECO:0000313" key="2">
    <source>
        <dbReference type="Proteomes" id="UP001522816"/>
    </source>
</evidence>
<protein>
    <submittedName>
        <fullName evidence="1">Sigma-70 family RNA polymerase sigma factor</fullName>
    </submittedName>
</protein>
<dbReference type="InterPro" id="IPR014284">
    <property type="entry name" value="RNA_pol_sigma-70_dom"/>
</dbReference>
<sequence length="173" mass="20445">MNNLDDGFTFLMKQNHIGIVYGVLKRLNIRMDNPQFEDLKQEGFIQLATAYSKYDGDLGDDRICGFLYQSVYWHLLDILRKQQRINNHLINVDDDKNEWIDNDCGMFSPHDEVDGVDLLNQLWLRCTGNQRKFLCCAYNESLTVTQIARKYHVSRKTVYQWKKGVQEEFAKLR</sequence>
<dbReference type="RefSeq" id="WP_138727062.1">
    <property type="nucleotide sequence ID" value="NZ_BOLW01000013.1"/>
</dbReference>
<dbReference type="Pfam" id="PF13384">
    <property type="entry name" value="HTH_23"/>
    <property type="match status" value="1"/>
</dbReference>
<dbReference type="InterPro" id="IPR013324">
    <property type="entry name" value="RNA_pol_sigma_r3/r4-like"/>
</dbReference>
<reference evidence="1 2" key="1">
    <citation type="submission" date="2021-11" db="EMBL/GenBank/DDBJ databases">
        <title>Comparative genomics of bee honey and flower isolates.</title>
        <authorList>
            <person name="Bechtner J.D."/>
            <person name="Gallus M.K."/>
            <person name="Ehrmann M."/>
        </authorList>
    </citation>
    <scope>NUCLEOTIDE SEQUENCE [LARGE SCALE GENOMIC DNA]</scope>
    <source>
        <strain evidence="1 2">7</strain>
    </source>
</reference>
<dbReference type="NCBIfam" id="TIGR02937">
    <property type="entry name" value="sigma70-ECF"/>
    <property type="match status" value="1"/>
</dbReference>